<evidence type="ECO:0000313" key="4">
    <source>
        <dbReference type="Proteomes" id="UP000730481"/>
    </source>
</evidence>
<keyword evidence="4" id="KW-1185">Reference proteome</keyword>
<dbReference type="Proteomes" id="UP000730481">
    <property type="component" value="Unassembled WGS sequence"/>
</dbReference>
<evidence type="ECO:0000313" key="3">
    <source>
        <dbReference type="EMBL" id="KAF4334431.1"/>
    </source>
</evidence>
<feature type="compositionally biased region" description="Polar residues" evidence="2">
    <location>
        <begin position="1"/>
        <end position="16"/>
    </location>
</feature>
<feature type="compositionally biased region" description="Basic residues" evidence="2">
    <location>
        <begin position="474"/>
        <end position="496"/>
    </location>
</feature>
<feature type="coiled-coil region" evidence="1">
    <location>
        <begin position="686"/>
        <end position="720"/>
    </location>
</feature>
<protein>
    <recommendedName>
        <fullName evidence="5">RING finger domain-containing protein</fullName>
    </recommendedName>
</protein>
<feature type="compositionally biased region" description="Basic and acidic residues" evidence="2">
    <location>
        <begin position="198"/>
        <end position="210"/>
    </location>
</feature>
<feature type="region of interest" description="Disordered" evidence="2">
    <location>
        <begin position="325"/>
        <end position="406"/>
    </location>
</feature>
<dbReference type="AlphaFoldDB" id="A0A9P5A911"/>
<feature type="region of interest" description="Disordered" evidence="2">
    <location>
        <begin position="263"/>
        <end position="288"/>
    </location>
</feature>
<feature type="compositionally biased region" description="Gly residues" evidence="2">
    <location>
        <begin position="589"/>
        <end position="610"/>
    </location>
</feature>
<keyword evidence="1" id="KW-0175">Coiled coil</keyword>
<feature type="compositionally biased region" description="Polar residues" evidence="2">
    <location>
        <begin position="66"/>
        <end position="76"/>
    </location>
</feature>
<sequence>MDSTNRNNNTYLTSGQPPATADDLPPPPYSETDIYSVSSQPPHSPHAASVAGSGHGPAAPGDDTVSHMSSTSTTEPIFTPPLTPRTESNANATTTTTHEIPLSPSVALYFETRPVPTSASQWEPQTHSIAVKPNSVPEDIPYPENWATSYDITPQDWATFVNFLLPDHDSVRNEAILGEKGKSEDGSDVKSSIGDGSVKSERHTSDPNELRRKRAEVEAIVQQWNSGFFAPRNVVVRLQPEEQSHMPGGWETTFDDPPVELPPQVGPSSQREGMPQRRPGGWTGSWGGFQVDNDSVRWGDRFVADSNGLRIRNIVMDSRGIRMHGQPVGAPFGPGPSQAPPANARNMSPFMLGNPQGPPDANAFPPRGRAASHDYQRHRSRSSSTSSSSSSCSSASSESIGSLPDYDDLKDQQLPIYIARLQQWTATPHEVRSKADVKQLKAELKASNTNGVAPNIDRKALKAQGKALAQQWRTLKRQQKKERRERKRELKKKKRAEKRERRQQKREMRAARREYRRGQKGKGNADQPPAPLVPPFQVPPVHVPAVNVHVPPVNVPGVRVPPPALGGWGWSGRGLGRGERGHHSRGRGRGWGGCESQGPWGRGRGRGTFQGGWPNHCSSGTQGRGGVFSDGEWPPRSGEGPPGSWPADGNKDGNIPPPGAASAAKYNTVSGIETEIATKQKDLEGKEITLGERRALEKEIEALTETMERTRLEADEAYARELAEKLDSQ</sequence>
<feature type="compositionally biased region" description="Basic and acidic residues" evidence="2">
    <location>
        <begin position="178"/>
        <end position="188"/>
    </location>
</feature>
<evidence type="ECO:0000256" key="1">
    <source>
        <dbReference type="SAM" id="Coils"/>
    </source>
</evidence>
<feature type="compositionally biased region" description="Low complexity" evidence="2">
    <location>
        <begin position="382"/>
        <end position="402"/>
    </location>
</feature>
<evidence type="ECO:0008006" key="5">
    <source>
        <dbReference type="Google" id="ProtNLM"/>
    </source>
</evidence>
<gene>
    <name evidence="3" type="ORF">FBEOM_11742</name>
</gene>
<reference evidence="3" key="2">
    <citation type="submission" date="2020-02" db="EMBL/GenBank/DDBJ databases">
        <title>Identification and distribution of gene clusters putatively required for synthesis of sphingolipid metabolism inhibitors in phylogenetically diverse species of the filamentous fungus Fusarium.</title>
        <authorList>
            <person name="Kim H.-S."/>
            <person name="Busman M."/>
            <person name="Brown D.W."/>
            <person name="Divon H."/>
            <person name="Uhlig S."/>
            <person name="Proctor R.H."/>
        </authorList>
    </citation>
    <scope>NUCLEOTIDE SEQUENCE</scope>
    <source>
        <strain evidence="3">NRRL 25174</strain>
    </source>
</reference>
<comment type="caution">
    <text evidence="3">The sequence shown here is derived from an EMBL/GenBank/DDBJ whole genome shotgun (WGS) entry which is preliminary data.</text>
</comment>
<accession>A0A9P5A911</accession>
<name>A0A9P5A911_9HYPO</name>
<feature type="region of interest" description="Disordered" evidence="2">
    <location>
        <begin position="178"/>
        <end position="211"/>
    </location>
</feature>
<feature type="region of interest" description="Disordered" evidence="2">
    <location>
        <begin position="1"/>
        <end position="99"/>
    </location>
</feature>
<feature type="region of interest" description="Disordered" evidence="2">
    <location>
        <begin position="576"/>
        <end position="662"/>
    </location>
</feature>
<dbReference type="EMBL" id="PVQB02000686">
    <property type="protein sequence ID" value="KAF4334431.1"/>
    <property type="molecule type" value="Genomic_DNA"/>
</dbReference>
<evidence type="ECO:0000256" key="2">
    <source>
        <dbReference type="SAM" id="MobiDB-lite"/>
    </source>
</evidence>
<dbReference type="OrthoDB" id="5408998at2759"/>
<proteinExistence type="predicted"/>
<feature type="compositionally biased region" description="Low complexity" evidence="2">
    <location>
        <begin position="36"/>
        <end position="61"/>
    </location>
</feature>
<organism evidence="3 4">
    <name type="scientific">Fusarium beomiforme</name>
    <dbReference type="NCBI Taxonomy" id="44412"/>
    <lineage>
        <taxon>Eukaryota</taxon>
        <taxon>Fungi</taxon>
        <taxon>Dikarya</taxon>
        <taxon>Ascomycota</taxon>
        <taxon>Pezizomycotina</taxon>
        <taxon>Sordariomycetes</taxon>
        <taxon>Hypocreomycetidae</taxon>
        <taxon>Hypocreales</taxon>
        <taxon>Nectriaceae</taxon>
        <taxon>Fusarium</taxon>
        <taxon>Fusarium burgessii species complex</taxon>
    </lineage>
</organism>
<feature type="compositionally biased region" description="Basic and acidic residues" evidence="2">
    <location>
        <begin position="497"/>
        <end position="517"/>
    </location>
</feature>
<reference evidence="3" key="1">
    <citation type="journal article" date="2017" name="Mycologia">
        <title>Fusarium algeriense, sp. nov., a novel toxigenic crown rot pathogen of durum wheat from Algeria is nested in the Fusarium burgessii species complex.</title>
        <authorList>
            <person name="Laraba I."/>
            <person name="Keddad A."/>
            <person name="Boureghda H."/>
            <person name="Abdallah N."/>
            <person name="Vaughan M.M."/>
            <person name="Proctor R.H."/>
            <person name="Busman M."/>
            <person name="O'Donnell K."/>
        </authorList>
    </citation>
    <scope>NUCLEOTIDE SEQUENCE</scope>
    <source>
        <strain evidence="3">NRRL 25174</strain>
    </source>
</reference>
<feature type="region of interest" description="Disordered" evidence="2">
    <location>
        <begin position="474"/>
        <end position="530"/>
    </location>
</feature>